<dbReference type="Pfam" id="PF00042">
    <property type="entry name" value="Globin"/>
    <property type="match status" value="1"/>
</dbReference>
<protein>
    <recommendedName>
        <fullName evidence="2">nitric oxide dioxygenase</fullName>
        <ecNumber evidence="2">1.14.12.17</ecNumber>
    </recommendedName>
</protein>
<keyword evidence="3 10" id="KW-0349">Heme</keyword>
<name>A0A919N3W8_9ACTN</name>
<dbReference type="PANTHER" id="PTHR43396:SF3">
    <property type="entry name" value="FLAVOHEMOPROTEIN"/>
    <property type="match status" value="1"/>
</dbReference>
<dbReference type="GO" id="GO:0019825">
    <property type="term" value="F:oxygen binding"/>
    <property type="evidence" value="ECO:0007669"/>
    <property type="project" value="InterPro"/>
</dbReference>
<reference evidence="13" key="1">
    <citation type="submission" date="2021-01" db="EMBL/GenBank/DDBJ databases">
        <title>Whole genome shotgun sequence of Actinoplanes siamensis NBRC 109076.</title>
        <authorList>
            <person name="Komaki H."/>
            <person name="Tamura T."/>
        </authorList>
    </citation>
    <scope>NUCLEOTIDE SEQUENCE</scope>
    <source>
        <strain evidence="13">NBRC 109076</strain>
    </source>
</reference>
<dbReference type="EC" id="1.14.12.17" evidence="2"/>
<comment type="catalytic activity">
    <reaction evidence="8">
        <text>2 nitric oxide + NADH + 2 O2 = 2 nitrate + NAD(+) + H(+)</text>
        <dbReference type="Rhea" id="RHEA:19469"/>
        <dbReference type="ChEBI" id="CHEBI:15378"/>
        <dbReference type="ChEBI" id="CHEBI:15379"/>
        <dbReference type="ChEBI" id="CHEBI:16480"/>
        <dbReference type="ChEBI" id="CHEBI:17632"/>
        <dbReference type="ChEBI" id="CHEBI:57540"/>
        <dbReference type="ChEBI" id="CHEBI:57945"/>
        <dbReference type="EC" id="1.14.12.17"/>
    </reaction>
</comment>
<dbReference type="InterPro" id="IPR000971">
    <property type="entry name" value="Globin"/>
</dbReference>
<dbReference type="Proteomes" id="UP000629619">
    <property type="component" value="Unassembled WGS sequence"/>
</dbReference>
<dbReference type="InterPro" id="IPR017927">
    <property type="entry name" value="FAD-bd_FR_type"/>
</dbReference>
<dbReference type="InterPro" id="IPR017938">
    <property type="entry name" value="Riboflavin_synthase-like_b-brl"/>
</dbReference>
<sequence length="402" mass="44198">MLSDKSRPVVEATLPVVGQHIEEIANRFYAHMFAAHPEFQDGLFNRGNQAEGSQPKALAGSVAVFASTLLAQPGRVPDRLLTRIAHKHASLGLKPELYPIVRDHLMWAIGDVLGDAVTPEVAAAWDEVYWLMAYALIHQERGLYSARGVTADRVWRQWRVAGKIPETPDVVGFVMRRIDDRPVKTSLPGQYVSVNLLMPDGVHQPRQYSLTRADDGEHRFFAVKRVRGGGKPDGEVSNLLHDKVGVGDELTISVPYGDVVLDDSGRPVVFVSAGIGITPMAGMLSHLVAAGSSLRVTMLHADADEQSFPLRRQIADDLARMPGSELHLWYENGERSQLPATSVSSGMLDVSQIGLPDRAVYYLCGPLPFLQAVRSRLIDRGVAARDIQYEVFGPDLWQADTD</sequence>
<evidence type="ECO:0000256" key="8">
    <source>
        <dbReference type="ARBA" id="ARBA00048649"/>
    </source>
</evidence>
<comment type="similarity">
    <text evidence="10">Belongs to the globin family.</text>
</comment>
<evidence type="ECO:0000256" key="10">
    <source>
        <dbReference type="RuleBase" id="RU000356"/>
    </source>
</evidence>
<dbReference type="PROSITE" id="PS01033">
    <property type="entry name" value="GLOBIN"/>
    <property type="match status" value="1"/>
</dbReference>
<keyword evidence="6" id="KW-0408">Iron</keyword>
<dbReference type="RefSeq" id="WP_203677610.1">
    <property type="nucleotide sequence ID" value="NZ_BOMW01000014.1"/>
</dbReference>
<feature type="domain" description="FAD-binding FR-type" evidence="12">
    <location>
        <begin position="153"/>
        <end position="262"/>
    </location>
</feature>
<evidence type="ECO:0000256" key="7">
    <source>
        <dbReference type="ARBA" id="ARBA00023027"/>
    </source>
</evidence>
<dbReference type="GO" id="GO:0020037">
    <property type="term" value="F:heme binding"/>
    <property type="evidence" value="ECO:0007669"/>
    <property type="project" value="InterPro"/>
</dbReference>
<comment type="caution">
    <text evidence="13">The sequence shown here is derived from an EMBL/GenBank/DDBJ whole genome shotgun (WGS) entry which is preliminary data.</text>
</comment>
<dbReference type="InterPro" id="IPR001433">
    <property type="entry name" value="OxRdtase_FAD/NAD-bd"/>
</dbReference>
<dbReference type="GO" id="GO:0046210">
    <property type="term" value="P:nitric oxide catabolic process"/>
    <property type="evidence" value="ECO:0007669"/>
    <property type="project" value="TreeGrafter"/>
</dbReference>
<accession>A0A919N3W8</accession>
<dbReference type="SUPFAM" id="SSF52343">
    <property type="entry name" value="Ferredoxin reductase-like, C-terminal NADP-linked domain"/>
    <property type="match status" value="1"/>
</dbReference>
<dbReference type="CDD" id="cd14782">
    <property type="entry name" value="FHb-globin_2"/>
    <property type="match status" value="1"/>
</dbReference>
<evidence type="ECO:0000256" key="5">
    <source>
        <dbReference type="ARBA" id="ARBA00022723"/>
    </source>
</evidence>
<dbReference type="InterPro" id="IPR012292">
    <property type="entry name" value="Globin/Proto"/>
</dbReference>
<dbReference type="PRINTS" id="PR00410">
    <property type="entry name" value="PHEHYDRXLASE"/>
</dbReference>
<evidence type="ECO:0000259" key="11">
    <source>
        <dbReference type="PROSITE" id="PS01033"/>
    </source>
</evidence>
<dbReference type="GO" id="GO:0008941">
    <property type="term" value="F:nitric oxide dioxygenase NAD(P)H activity"/>
    <property type="evidence" value="ECO:0007669"/>
    <property type="project" value="UniProtKB-EC"/>
</dbReference>
<comment type="similarity">
    <text evidence="1">In the C-terminal section; belongs to the flavoprotein pyridine nucleotide cytochrome reductase family.</text>
</comment>
<dbReference type="Gene3D" id="2.40.30.10">
    <property type="entry name" value="Translation factors"/>
    <property type="match status" value="1"/>
</dbReference>
<proteinExistence type="inferred from homology"/>
<dbReference type="Pfam" id="PF00175">
    <property type="entry name" value="NAD_binding_1"/>
    <property type="match status" value="1"/>
</dbReference>
<evidence type="ECO:0000256" key="1">
    <source>
        <dbReference type="ARBA" id="ARBA00006401"/>
    </source>
</evidence>
<dbReference type="GO" id="GO:0046872">
    <property type="term" value="F:metal ion binding"/>
    <property type="evidence" value="ECO:0007669"/>
    <property type="project" value="UniProtKB-KW"/>
</dbReference>
<evidence type="ECO:0000256" key="6">
    <source>
        <dbReference type="ARBA" id="ARBA00023004"/>
    </source>
</evidence>
<evidence type="ECO:0000313" key="14">
    <source>
        <dbReference type="Proteomes" id="UP000629619"/>
    </source>
</evidence>
<comment type="catalytic activity">
    <reaction evidence="9">
        <text>2 nitric oxide + NADPH + 2 O2 = 2 nitrate + NADP(+) + H(+)</text>
        <dbReference type="Rhea" id="RHEA:19465"/>
        <dbReference type="ChEBI" id="CHEBI:15378"/>
        <dbReference type="ChEBI" id="CHEBI:15379"/>
        <dbReference type="ChEBI" id="CHEBI:16480"/>
        <dbReference type="ChEBI" id="CHEBI:17632"/>
        <dbReference type="ChEBI" id="CHEBI:57783"/>
        <dbReference type="ChEBI" id="CHEBI:58349"/>
        <dbReference type="EC" id="1.14.12.17"/>
    </reaction>
</comment>
<dbReference type="GO" id="GO:0071949">
    <property type="term" value="F:FAD binding"/>
    <property type="evidence" value="ECO:0007669"/>
    <property type="project" value="TreeGrafter"/>
</dbReference>
<dbReference type="PROSITE" id="PS51384">
    <property type="entry name" value="FAD_FR"/>
    <property type="match status" value="1"/>
</dbReference>
<dbReference type="SUPFAM" id="SSF63380">
    <property type="entry name" value="Riboflavin synthase domain-like"/>
    <property type="match status" value="1"/>
</dbReference>
<keyword evidence="14" id="KW-1185">Reference proteome</keyword>
<evidence type="ECO:0000256" key="2">
    <source>
        <dbReference type="ARBA" id="ARBA00012229"/>
    </source>
</evidence>
<dbReference type="AlphaFoldDB" id="A0A919N3W8"/>
<evidence type="ECO:0000259" key="12">
    <source>
        <dbReference type="PROSITE" id="PS51384"/>
    </source>
</evidence>
<keyword evidence="4 10" id="KW-0561">Oxygen transport</keyword>
<keyword evidence="7" id="KW-0520">NAD</keyword>
<dbReference type="InterPro" id="IPR039261">
    <property type="entry name" value="FNR_nucleotide-bd"/>
</dbReference>
<dbReference type="GO" id="GO:0005344">
    <property type="term" value="F:oxygen carrier activity"/>
    <property type="evidence" value="ECO:0007669"/>
    <property type="project" value="UniProtKB-KW"/>
</dbReference>
<dbReference type="InterPro" id="IPR009050">
    <property type="entry name" value="Globin-like_sf"/>
</dbReference>
<evidence type="ECO:0000256" key="4">
    <source>
        <dbReference type="ARBA" id="ARBA00022621"/>
    </source>
</evidence>
<organism evidence="13 14">
    <name type="scientific">Actinoplanes siamensis</name>
    <dbReference type="NCBI Taxonomy" id="1223317"/>
    <lineage>
        <taxon>Bacteria</taxon>
        <taxon>Bacillati</taxon>
        <taxon>Actinomycetota</taxon>
        <taxon>Actinomycetes</taxon>
        <taxon>Micromonosporales</taxon>
        <taxon>Micromonosporaceae</taxon>
        <taxon>Actinoplanes</taxon>
    </lineage>
</organism>
<keyword evidence="10" id="KW-0813">Transport</keyword>
<dbReference type="PANTHER" id="PTHR43396">
    <property type="entry name" value="FLAVOHEMOPROTEIN"/>
    <property type="match status" value="1"/>
</dbReference>
<keyword evidence="5" id="KW-0479">Metal-binding</keyword>
<evidence type="ECO:0000256" key="9">
    <source>
        <dbReference type="ARBA" id="ARBA00049433"/>
    </source>
</evidence>
<feature type="domain" description="Globin" evidence="11">
    <location>
        <begin position="1"/>
        <end position="141"/>
    </location>
</feature>
<gene>
    <name evidence="13" type="ORF">Asi03nite_14580</name>
</gene>
<dbReference type="SUPFAM" id="SSF46458">
    <property type="entry name" value="Globin-like"/>
    <property type="match status" value="1"/>
</dbReference>
<dbReference type="GO" id="GO:0071500">
    <property type="term" value="P:cellular response to nitrosative stress"/>
    <property type="evidence" value="ECO:0007669"/>
    <property type="project" value="TreeGrafter"/>
</dbReference>
<dbReference type="CDD" id="cd06184">
    <property type="entry name" value="flavohem_like_fad_nad_binding"/>
    <property type="match status" value="1"/>
</dbReference>
<dbReference type="Gene3D" id="3.40.50.80">
    <property type="entry name" value="Nucleotide-binding domain of ferredoxin-NADP reductase (FNR) module"/>
    <property type="match status" value="1"/>
</dbReference>
<dbReference type="Gene3D" id="1.10.490.10">
    <property type="entry name" value="Globins"/>
    <property type="match status" value="1"/>
</dbReference>
<dbReference type="EMBL" id="BOMW01000014">
    <property type="protein sequence ID" value="GIF03920.1"/>
    <property type="molecule type" value="Genomic_DNA"/>
</dbReference>
<evidence type="ECO:0000256" key="3">
    <source>
        <dbReference type="ARBA" id="ARBA00022617"/>
    </source>
</evidence>
<evidence type="ECO:0000313" key="13">
    <source>
        <dbReference type="EMBL" id="GIF03920.1"/>
    </source>
</evidence>